<proteinExistence type="predicted"/>
<comment type="caution">
    <text evidence="1">The sequence shown here is derived from an EMBL/GenBank/DDBJ whole genome shotgun (WGS) entry which is preliminary data.</text>
</comment>
<sequence>MANELHGKGTAQARQWVKPLLKQIRNDQVAKVITQLAELKPRLAESAAKVAQDTIDYYQKNEKRMKYKQGRNRKEPLGSGAIESTCRQLQCRMKRCGQFWSTRGDEALLCLEMFWRNERWEMLFPHAKLTAVANN</sequence>
<gene>
    <name evidence="1" type="ORF">SDC9_149304</name>
</gene>
<dbReference type="EMBL" id="VSSQ01048052">
    <property type="protein sequence ID" value="MPN02091.1"/>
    <property type="molecule type" value="Genomic_DNA"/>
</dbReference>
<accession>A0A645EJE6</accession>
<reference evidence="1" key="1">
    <citation type="submission" date="2019-08" db="EMBL/GenBank/DDBJ databases">
        <authorList>
            <person name="Kucharzyk K."/>
            <person name="Murdoch R.W."/>
            <person name="Higgins S."/>
            <person name="Loffler F."/>
        </authorList>
    </citation>
    <scope>NUCLEOTIDE SEQUENCE</scope>
</reference>
<evidence type="ECO:0000313" key="1">
    <source>
        <dbReference type="EMBL" id="MPN02091.1"/>
    </source>
</evidence>
<dbReference type="AlphaFoldDB" id="A0A645EJE6"/>
<name>A0A645EJE6_9ZZZZ</name>
<protein>
    <submittedName>
        <fullName evidence="1">Uncharacterized protein</fullName>
    </submittedName>
</protein>
<organism evidence="1">
    <name type="scientific">bioreactor metagenome</name>
    <dbReference type="NCBI Taxonomy" id="1076179"/>
    <lineage>
        <taxon>unclassified sequences</taxon>
        <taxon>metagenomes</taxon>
        <taxon>ecological metagenomes</taxon>
    </lineage>
</organism>